<evidence type="ECO:0000256" key="6">
    <source>
        <dbReference type="SAM" id="Phobius"/>
    </source>
</evidence>
<dbReference type="Proteomes" id="UP000040453">
    <property type="component" value="Unassembled WGS sequence"/>
</dbReference>
<evidence type="ECO:0000313" key="8">
    <source>
        <dbReference type="EMBL" id="CEI82262.1"/>
    </source>
</evidence>
<dbReference type="AlphaFoldDB" id="A0A0A1MRM7"/>
<dbReference type="STRING" id="545501.BN997_02122"/>
<accession>A0A0A1MRM7</accession>
<evidence type="ECO:0000313" key="9">
    <source>
        <dbReference type="Proteomes" id="UP000040453"/>
    </source>
</evidence>
<keyword evidence="5 6" id="KW-0472">Membrane</keyword>
<dbReference type="GO" id="GO:0015137">
    <property type="term" value="F:citrate transmembrane transporter activity"/>
    <property type="evidence" value="ECO:0007669"/>
    <property type="project" value="InterPro"/>
</dbReference>
<feature type="transmembrane region" description="Helical" evidence="6">
    <location>
        <begin position="178"/>
        <end position="198"/>
    </location>
</feature>
<feature type="transmembrane region" description="Helical" evidence="6">
    <location>
        <begin position="54"/>
        <end position="75"/>
    </location>
</feature>
<gene>
    <name evidence="8" type="primary">citN_2</name>
    <name evidence="8" type="ORF">BN997_02122</name>
</gene>
<dbReference type="PANTHER" id="PTHR30354">
    <property type="entry name" value="GNT FAMILY GLUCONATE TRANSPORTER"/>
    <property type="match status" value="1"/>
</dbReference>
<feature type="transmembrane region" description="Helical" evidence="6">
    <location>
        <begin position="424"/>
        <end position="444"/>
    </location>
</feature>
<keyword evidence="9" id="KW-1185">Reference proteome</keyword>
<feature type="transmembrane region" description="Helical" evidence="6">
    <location>
        <begin position="30"/>
        <end position="47"/>
    </location>
</feature>
<feature type="transmembrane region" description="Helical" evidence="6">
    <location>
        <begin position="138"/>
        <end position="158"/>
    </location>
</feature>
<comment type="subcellular location">
    <subcellularLocation>
        <location evidence="1">Membrane</location>
        <topology evidence="1">Multi-pass membrane protein</topology>
    </subcellularLocation>
</comment>
<dbReference type="GO" id="GO:0005886">
    <property type="term" value="C:plasma membrane"/>
    <property type="evidence" value="ECO:0007669"/>
    <property type="project" value="TreeGrafter"/>
</dbReference>
<feature type="transmembrane region" description="Helical" evidence="6">
    <location>
        <begin position="386"/>
        <end position="412"/>
    </location>
</feature>
<dbReference type="OrthoDB" id="5329450at2"/>
<feature type="transmembrane region" description="Helical" evidence="6">
    <location>
        <begin position="247"/>
        <end position="280"/>
    </location>
</feature>
<keyword evidence="4 6" id="KW-1133">Transmembrane helix</keyword>
<evidence type="ECO:0000256" key="4">
    <source>
        <dbReference type="ARBA" id="ARBA00022989"/>
    </source>
</evidence>
<proteinExistence type="predicted"/>
<keyword evidence="3 6" id="KW-0812">Transmembrane</keyword>
<evidence type="ECO:0000256" key="2">
    <source>
        <dbReference type="ARBA" id="ARBA00022448"/>
    </source>
</evidence>
<protein>
    <submittedName>
        <fullName evidence="8">Citrate transporter</fullName>
    </submittedName>
</protein>
<feature type="domain" description="Citrate transporter-like" evidence="7">
    <location>
        <begin position="15"/>
        <end position="392"/>
    </location>
</feature>
<evidence type="ECO:0000256" key="5">
    <source>
        <dbReference type="ARBA" id="ARBA00023136"/>
    </source>
</evidence>
<feature type="transmembrane region" description="Helical" evidence="6">
    <location>
        <begin position="300"/>
        <end position="321"/>
    </location>
</feature>
<dbReference type="EMBL" id="CDGG01000001">
    <property type="protein sequence ID" value="CEI82262.1"/>
    <property type="molecule type" value="Genomic_DNA"/>
</dbReference>
<reference evidence="8 9" key="1">
    <citation type="submission" date="2014-11" db="EMBL/GenBank/DDBJ databases">
        <authorList>
            <person name="Urmite Genomes Urmite Genomes"/>
        </authorList>
    </citation>
    <scope>NUCLEOTIDE SEQUENCE [LARGE SCALE GENOMIC DNA]</scope>
    <source>
        <strain evidence="8 9">Oc5</strain>
    </source>
</reference>
<dbReference type="InterPro" id="IPR014738">
    <property type="entry name" value="Citrate_transporter"/>
</dbReference>
<name>A0A0A1MRM7_9BACI</name>
<dbReference type="Pfam" id="PF03600">
    <property type="entry name" value="CitMHS"/>
    <property type="match status" value="1"/>
</dbReference>
<dbReference type="GO" id="GO:0015128">
    <property type="term" value="F:gluconate transmembrane transporter activity"/>
    <property type="evidence" value="ECO:0007669"/>
    <property type="project" value="InterPro"/>
</dbReference>
<sequence length="445" mass="47214">MLSLIGFLTILAIVILLIRGKVQPIIAMVLIPILGAFIAGFGLGEIGEFFNEGIATVIDVAVMFIFAILFFGVMSDAGLFDPLINKMVAISRGNVIAVSVATVFIAAVAQLDGSGASTFLITIPALLPLYKRLNMNPYLLLLLIAGSAAIMNMVPWGGPLGRSASVLGMNITELWYPLIPVQIIGMVLMIGIAIFLGFREKKRIERRFGKMEAAAALENIAENIDIDSADGEKSSPNKNPNARPKLLWINTIITLGVIALLVTGIIPAGLAFMIGLGFALPINYPKMNDQTERIKAHASSALTMATIILAAGTFLGILTGTGMMDAIAEDGVSIMPEAVGPYLHLIIGFLGVPLDLLTSTDAYYFGILPVVEQIASGFGVESVSTAYAMIIGNIVGTFVSPLAPAVWLALGLSGLEMGRHIKYSLPWLWGLSIVLVIIAVFMGVI</sequence>
<feature type="transmembrane region" description="Helical" evidence="6">
    <location>
        <begin position="342"/>
        <end position="366"/>
    </location>
</feature>
<dbReference type="InterPro" id="IPR004680">
    <property type="entry name" value="Cit_transptr-like_dom"/>
</dbReference>
<dbReference type="InterPro" id="IPR003474">
    <property type="entry name" value="Glcn_transporter"/>
</dbReference>
<evidence type="ECO:0000259" key="7">
    <source>
        <dbReference type="Pfam" id="PF03600"/>
    </source>
</evidence>
<organism evidence="8 9">
    <name type="scientific">Oceanobacillus oncorhynchi</name>
    <dbReference type="NCBI Taxonomy" id="545501"/>
    <lineage>
        <taxon>Bacteria</taxon>
        <taxon>Bacillati</taxon>
        <taxon>Bacillota</taxon>
        <taxon>Bacilli</taxon>
        <taxon>Bacillales</taxon>
        <taxon>Bacillaceae</taxon>
        <taxon>Oceanobacillus</taxon>
    </lineage>
</organism>
<evidence type="ECO:0000256" key="3">
    <source>
        <dbReference type="ARBA" id="ARBA00022692"/>
    </source>
</evidence>
<feature type="transmembrane region" description="Helical" evidence="6">
    <location>
        <begin position="95"/>
        <end position="126"/>
    </location>
</feature>
<dbReference type="PANTHER" id="PTHR30354:SF26">
    <property type="entry name" value="TRANSPORTER, PUTATIVE-RELATED"/>
    <property type="match status" value="1"/>
</dbReference>
<evidence type="ECO:0000256" key="1">
    <source>
        <dbReference type="ARBA" id="ARBA00004141"/>
    </source>
</evidence>
<dbReference type="NCBIfam" id="TIGR00784">
    <property type="entry name" value="citMHS"/>
    <property type="match status" value="1"/>
</dbReference>
<dbReference type="RefSeq" id="WP_042531965.1">
    <property type="nucleotide sequence ID" value="NZ_CAXOIH010000014.1"/>
</dbReference>
<keyword evidence="2" id="KW-0813">Transport</keyword>